<evidence type="ECO:0000313" key="2">
    <source>
        <dbReference type="Proteomes" id="UP000124656"/>
    </source>
</evidence>
<organism evidence="1 2">
    <name type="scientific">BtVs-BetaCoV/SC2013</name>
    <dbReference type="NCBI Taxonomy" id="1495253"/>
    <lineage>
        <taxon>Viruses</taxon>
        <taxon>Riboviria</taxon>
        <taxon>Orthornavirae</taxon>
        <taxon>Pisuviricota</taxon>
        <taxon>Pisoniviricetes</taxon>
        <taxon>Nidovirales</taxon>
        <taxon>Cornidovirineae</taxon>
        <taxon>Coronaviridae</taxon>
        <taxon>Orthocoronavirinae</taxon>
        <taxon>Betacoronavirus</taxon>
        <taxon>Merbecovirus</taxon>
        <taxon>Betacoronavirus cameli</taxon>
        <taxon>Middle East respiratory syndrome-related coronavirus</taxon>
    </lineage>
</organism>
<dbReference type="EMBL" id="KJ473821">
    <property type="protein sequence ID" value="AHY61338.1"/>
    <property type="molecule type" value="Genomic_RNA"/>
</dbReference>
<accession>A0A023Y9V4</accession>
<proteinExistence type="predicted"/>
<name>A0A023Y9V4_MERS</name>
<sequence length="103" mass="11355">MRVQRPPTLLLLIALSLFANAFSRPTVAYIPEHCQSYTGKMLKACIAQTKFDTAGMYTNRVISVPVATGAFELTVDRDTQTGHGDFYDQSVATTLVNVDPDRD</sequence>
<evidence type="ECO:0000313" key="1">
    <source>
        <dbReference type="EMBL" id="AHY61338.1"/>
    </source>
</evidence>
<protein>
    <submittedName>
        <fullName evidence="1">ORF3</fullName>
    </submittedName>
</protein>
<reference evidence="1 2" key="1">
    <citation type="journal article" date="2014" name="Emerg. Infect. Dis.">
        <title>MERS-related betacoronavirus in Vespertilio superans bats, China.</title>
        <authorList>
            <person name="Yang L."/>
            <person name="Wu Z."/>
            <person name="Ren X."/>
            <person name="Yang F."/>
            <person name="Zhang J."/>
            <person name="He G."/>
            <person name="Dong J."/>
            <person name="Sun L."/>
            <person name="Zhu Y."/>
            <person name="Zhang S."/>
            <person name="Jin Q."/>
        </authorList>
    </citation>
    <scope>NUCLEOTIDE SEQUENCE [LARGE SCALE GENOMIC DNA]</scope>
</reference>
<dbReference type="Proteomes" id="UP000124656">
    <property type="component" value="Segment"/>
</dbReference>